<dbReference type="RefSeq" id="WP_013074929.1">
    <property type="nucleotide sequence ID" value="NC_014098.1"/>
</dbReference>
<name>D5WW05_KYRT2</name>
<reference evidence="2 3" key="1">
    <citation type="journal article" date="2011" name="Stand. Genomic Sci.">
        <title>Complete genome sequence of the thermophilic, hydrogen-oxidizing Bacillus tusciae type strain (T2) and reclassification in the new genus, Kyrpidia gen. nov. as Kyrpidia tusciae comb. nov. and emendation of the family Alicyclobacillaceae da Costa and Rainey, 2010.</title>
        <authorList>
            <person name="Klenk H.P."/>
            <person name="Lapidus A."/>
            <person name="Chertkov O."/>
            <person name="Copeland A."/>
            <person name="Del Rio T.G."/>
            <person name="Nolan M."/>
            <person name="Lucas S."/>
            <person name="Chen F."/>
            <person name="Tice H."/>
            <person name="Cheng J.F."/>
            <person name="Han C."/>
            <person name="Bruce D."/>
            <person name="Goodwin L."/>
            <person name="Pitluck S."/>
            <person name="Pati A."/>
            <person name="Ivanova N."/>
            <person name="Mavromatis K."/>
            <person name="Daum C."/>
            <person name="Chen A."/>
            <person name="Palaniappan K."/>
            <person name="Chang Y.J."/>
            <person name="Land M."/>
            <person name="Hauser L."/>
            <person name="Jeffries C.D."/>
            <person name="Detter J.C."/>
            <person name="Rohde M."/>
            <person name="Abt B."/>
            <person name="Pukall R."/>
            <person name="Goker M."/>
            <person name="Bristow J."/>
            <person name="Markowitz V."/>
            <person name="Hugenholtz P."/>
            <person name="Eisen J.A."/>
        </authorList>
    </citation>
    <scope>NUCLEOTIDE SEQUENCE [LARGE SCALE GENOMIC DNA]</scope>
    <source>
        <strain evidence="2 3">DSM 2912</strain>
    </source>
</reference>
<feature type="domain" description="PIN" evidence="1">
    <location>
        <begin position="4"/>
        <end position="117"/>
    </location>
</feature>
<dbReference type="PANTHER" id="PTHR36173">
    <property type="entry name" value="RIBONUCLEASE VAPC16-RELATED"/>
    <property type="match status" value="1"/>
</dbReference>
<dbReference type="HOGENOM" id="CLU_129890_0_1_9"/>
<accession>D5WW05</accession>
<dbReference type="EMBL" id="CP002017">
    <property type="protein sequence ID" value="ADG05637.1"/>
    <property type="molecule type" value="Genomic_DNA"/>
</dbReference>
<dbReference type="InterPro" id="IPR052919">
    <property type="entry name" value="TA_system_RNase"/>
</dbReference>
<gene>
    <name evidence="2" type="ordered locus">Btus_0893</name>
</gene>
<dbReference type="Gene3D" id="3.40.50.1010">
    <property type="entry name" value="5'-nuclease"/>
    <property type="match status" value="1"/>
</dbReference>
<evidence type="ECO:0000313" key="3">
    <source>
        <dbReference type="Proteomes" id="UP000002368"/>
    </source>
</evidence>
<organism evidence="2 3">
    <name type="scientific">Kyrpidia tusciae (strain DSM 2912 / NBRC 15312 / T2)</name>
    <name type="common">Bacillus tusciae</name>
    <dbReference type="NCBI Taxonomy" id="562970"/>
    <lineage>
        <taxon>Bacteria</taxon>
        <taxon>Bacillati</taxon>
        <taxon>Bacillota</taxon>
        <taxon>Bacilli</taxon>
        <taxon>Bacillales</taxon>
        <taxon>Alicyclobacillaceae</taxon>
        <taxon>Kyrpidia</taxon>
    </lineage>
</organism>
<dbReference type="STRING" id="562970.Btus_0893"/>
<dbReference type="InterPro" id="IPR041705">
    <property type="entry name" value="PIN_Sll0205"/>
</dbReference>
<protein>
    <submittedName>
        <fullName evidence="2">PilT protein domain protein</fullName>
    </submittedName>
</protein>
<dbReference type="InterPro" id="IPR029060">
    <property type="entry name" value="PIN-like_dom_sf"/>
</dbReference>
<dbReference type="OrthoDB" id="9798990at2"/>
<keyword evidence="3" id="KW-1185">Reference proteome</keyword>
<dbReference type="KEGG" id="bts:Btus_0893"/>
<dbReference type="Proteomes" id="UP000002368">
    <property type="component" value="Chromosome"/>
</dbReference>
<dbReference type="SUPFAM" id="SSF88723">
    <property type="entry name" value="PIN domain-like"/>
    <property type="match status" value="1"/>
</dbReference>
<evidence type="ECO:0000259" key="1">
    <source>
        <dbReference type="Pfam" id="PF01850"/>
    </source>
</evidence>
<dbReference type="AlphaFoldDB" id="D5WW05"/>
<sequence>MKTLLDTHVFLWWITDDGRMSKRARAIIQDTRNELYLSAASAWEIAIKAALGRIRVYEDLDRFMTQQMNENGIVDLPVEILHALGVYGLPDLHRDPFDRLLVAQAIQEGMPVITADEWIKCYDVETIW</sequence>
<dbReference type="InterPro" id="IPR002716">
    <property type="entry name" value="PIN_dom"/>
</dbReference>
<dbReference type="CDD" id="cd09872">
    <property type="entry name" value="PIN_Sll0205-like"/>
    <property type="match status" value="1"/>
</dbReference>
<evidence type="ECO:0000313" key="2">
    <source>
        <dbReference type="EMBL" id="ADG05637.1"/>
    </source>
</evidence>
<proteinExistence type="predicted"/>
<dbReference type="Pfam" id="PF01850">
    <property type="entry name" value="PIN"/>
    <property type="match status" value="1"/>
</dbReference>
<dbReference type="eggNOG" id="COG3744">
    <property type="taxonomic scope" value="Bacteria"/>
</dbReference>
<dbReference type="PANTHER" id="PTHR36173:SF2">
    <property type="entry name" value="RIBONUCLEASE VAPC16"/>
    <property type="match status" value="1"/>
</dbReference>